<evidence type="ECO:0000256" key="1">
    <source>
        <dbReference type="ARBA" id="ARBA00000826"/>
    </source>
</evidence>
<dbReference type="NCBIfam" id="TIGR01515">
    <property type="entry name" value="branching_enzym"/>
    <property type="match status" value="1"/>
</dbReference>
<reference evidence="13" key="1">
    <citation type="journal article" date="2020" name="mSystems">
        <title>Genome- and Community-Level Interaction Insights into Carbon Utilization and Element Cycling Functions of Hydrothermarchaeota in Hydrothermal Sediment.</title>
        <authorList>
            <person name="Zhou Z."/>
            <person name="Liu Y."/>
            <person name="Xu W."/>
            <person name="Pan J."/>
            <person name="Luo Z.H."/>
            <person name="Li M."/>
        </authorList>
    </citation>
    <scope>NUCLEOTIDE SEQUENCE [LARGE SCALE GENOMIC DNA]</scope>
    <source>
        <strain evidence="13">HyVt-113</strain>
    </source>
</reference>
<evidence type="ECO:0000256" key="11">
    <source>
        <dbReference type="PIRSR" id="PIRSR000463-1"/>
    </source>
</evidence>
<comment type="function">
    <text evidence="2 10">Catalyzes the formation of the alpha-1,6-glucosidic linkages in glycogen by scission of a 1,4-alpha-linked oligosaccharide from growing alpha-1,4-glucan chains and the subsequent attachment of the oligosaccharide to the alpha-1,6 position.</text>
</comment>
<dbReference type="Pfam" id="PF02922">
    <property type="entry name" value="CBM_48"/>
    <property type="match status" value="1"/>
</dbReference>
<evidence type="ECO:0000256" key="8">
    <source>
        <dbReference type="ARBA" id="ARBA00023056"/>
    </source>
</evidence>
<keyword evidence="9 10" id="KW-0119">Carbohydrate metabolism</keyword>
<dbReference type="PIRSF" id="PIRSF000463">
    <property type="entry name" value="GlgB"/>
    <property type="match status" value="1"/>
</dbReference>
<dbReference type="GO" id="GO:0005829">
    <property type="term" value="C:cytosol"/>
    <property type="evidence" value="ECO:0007669"/>
    <property type="project" value="TreeGrafter"/>
</dbReference>
<evidence type="ECO:0000256" key="4">
    <source>
        <dbReference type="ARBA" id="ARBA00009000"/>
    </source>
</evidence>
<dbReference type="Pfam" id="PF22019">
    <property type="entry name" value="GlgB_N"/>
    <property type="match status" value="1"/>
</dbReference>
<dbReference type="SUPFAM" id="SSF81296">
    <property type="entry name" value="E set domains"/>
    <property type="match status" value="1"/>
</dbReference>
<keyword evidence="6 10" id="KW-0328">Glycosyltransferase</keyword>
<organism evidence="13">
    <name type="scientific">Desulfofervidus auxilii</name>
    <dbReference type="NCBI Taxonomy" id="1621989"/>
    <lineage>
        <taxon>Bacteria</taxon>
        <taxon>Pseudomonadati</taxon>
        <taxon>Thermodesulfobacteriota</taxon>
        <taxon>Candidatus Desulfofervidia</taxon>
        <taxon>Candidatus Desulfofervidales</taxon>
        <taxon>Candidatus Desulfofervidaceae</taxon>
        <taxon>Candidatus Desulfofervidus</taxon>
    </lineage>
</organism>
<dbReference type="GO" id="GO:0003844">
    <property type="term" value="F:1,4-alpha-glucan branching enzyme activity"/>
    <property type="evidence" value="ECO:0007669"/>
    <property type="project" value="UniProtKB-UniRule"/>
</dbReference>
<accession>A0A7V0NEN6</accession>
<evidence type="ECO:0000256" key="6">
    <source>
        <dbReference type="ARBA" id="ARBA00022676"/>
    </source>
</evidence>
<dbReference type="CDD" id="cd02855">
    <property type="entry name" value="E_set_GBE_prok_N"/>
    <property type="match status" value="1"/>
</dbReference>
<dbReference type="Gene3D" id="2.60.40.1180">
    <property type="entry name" value="Golgi alpha-mannosidase II"/>
    <property type="match status" value="1"/>
</dbReference>
<evidence type="ECO:0000256" key="7">
    <source>
        <dbReference type="ARBA" id="ARBA00022679"/>
    </source>
</evidence>
<dbReference type="AlphaFoldDB" id="A0A7V0NEN6"/>
<comment type="subunit">
    <text evidence="10">Monomer.</text>
</comment>
<evidence type="ECO:0000256" key="9">
    <source>
        <dbReference type="ARBA" id="ARBA00023277"/>
    </source>
</evidence>
<dbReference type="InterPro" id="IPR006407">
    <property type="entry name" value="GlgB"/>
</dbReference>
<dbReference type="InterPro" id="IPR044143">
    <property type="entry name" value="GlgB_N_E_set_prok"/>
</dbReference>
<dbReference type="EC" id="2.4.1.18" evidence="10"/>
<dbReference type="GO" id="GO:0043169">
    <property type="term" value="F:cation binding"/>
    <property type="evidence" value="ECO:0007669"/>
    <property type="project" value="InterPro"/>
</dbReference>
<dbReference type="GO" id="GO:0004553">
    <property type="term" value="F:hydrolase activity, hydrolyzing O-glycosyl compounds"/>
    <property type="evidence" value="ECO:0007669"/>
    <property type="project" value="InterPro"/>
</dbReference>
<comment type="similarity">
    <text evidence="4 10">Belongs to the glycosyl hydrolase 13 family. GlgB subfamily.</text>
</comment>
<protein>
    <recommendedName>
        <fullName evidence="10">1,4-alpha-glucan branching enzyme GlgB</fullName>
        <ecNumber evidence="10">2.4.1.18</ecNumber>
    </recommendedName>
    <alternativeName>
        <fullName evidence="10">1,4-alpha-D-glucan:1,4-alpha-D-glucan 6-glucosyl-transferase</fullName>
    </alternativeName>
    <alternativeName>
        <fullName evidence="10">Alpha-(1-&gt;4)-glucan branching enzyme</fullName>
    </alternativeName>
    <alternativeName>
        <fullName evidence="10">Glycogen branching enzyme</fullName>
        <shortName evidence="10">BE</shortName>
    </alternativeName>
</protein>
<dbReference type="InterPro" id="IPR006048">
    <property type="entry name" value="A-amylase/branching_C"/>
</dbReference>
<comment type="catalytic activity">
    <reaction evidence="1 10">
        <text>Transfers a segment of a (1-&gt;4)-alpha-D-glucan chain to a primary hydroxy group in a similar glucan chain.</text>
        <dbReference type="EC" id="2.4.1.18"/>
    </reaction>
</comment>
<dbReference type="NCBIfam" id="NF003811">
    <property type="entry name" value="PRK05402.1"/>
    <property type="match status" value="1"/>
</dbReference>
<dbReference type="InterPro" id="IPR013783">
    <property type="entry name" value="Ig-like_fold"/>
</dbReference>
<dbReference type="FunFam" id="2.60.40.10:FF:000169">
    <property type="entry name" value="1,4-alpha-glucan branching enzyme GlgB"/>
    <property type="match status" value="1"/>
</dbReference>
<comment type="caution">
    <text evidence="13">The sequence shown here is derived from an EMBL/GenBank/DDBJ whole genome shotgun (WGS) entry which is preliminary data.</text>
</comment>
<dbReference type="HAMAP" id="MF_00685">
    <property type="entry name" value="GlgB"/>
    <property type="match status" value="1"/>
</dbReference>
<dbReference type="PANTHER" id="PTHR43651">
    <property type="entry name" value="1,4-ALPHA-GLUCAN-BRANCHING ENZYME"/>
    <property type="match status" value="1"/>
</dbReference>
<evidence type="ECO:0000256" key="2">
    <source>
        <dbReference type="ARBA" id="ARBA00002953"/>
    </source>
</evidence>
<dbReference type="InterPro" id="IPR014756">
    <property type="entry name" value="Ig_E-set"/>
</dbReference>
<feature type="active site" description="Proton donor" evidence="10 11">
    <location>
        <position position="466"/>
    </location>
</feature>
<dbReference type="SUPFAM" id="SSF51445">
    <property type="entry name" value="(Trans)glycosidases"/>
    <property type="match status" value="1"/>
</dbReference>
<dbReference type="InterPro" id="IPR004193">
    <property type="entry name" value="Glyco_hydro_13_N"/>
</dbReference>
<feature type="active site" description="Nucleophile" evidence="10 11">
    <location>
        <position position="413"/>
    </location>
</feature>
<dbReference type="Pfam" id="PF00128">
    <property type="entry name" value="Alpha-amylase"/>
    <property type="match status" value="1"/>
</dbReference>
<evidence type="ECO:0000256" key="3">
    <source>
        <dbReference type="ARBA" id="ARBA00004964"/>
    </source>
</evidence>
<dbReference type="NCBIfam" id="NF008967">
    <property type="entry name" value="PRK12313.1"/>
    <property type="match status" value="1"/>
</dbReference>
<feature type="domain" description="Glycosyl hydrolase family 13 catalytic" evidence="12">
    <location>
        <begin position="256"/>
        <end position="614"/>
    </location>
</feature>
<keyword evidence="5 10" id="KW-0321">Glycogen metabolism</keyword>
<evidence type="ECO:0000259" key="12">
    <source>
        <dbReference type="SMART" id="SM00642"/>
    </source>
</evidence>
<sequence>MKSFLKNQLLSGISHSDVERLLKGEHSDPHFVLGAHPNGDNIVIRAYHPDAVKVEVLLKGKIIPMEKVYSGLFAAMVKKRHFSFDYKERFYFADGNIWERRDPYCFWPTLGELDLYLIRQGRHLQLYQKLGAHPMVHQGVKGVAFAVWAPNALRVSVIGDFNQWDGRIYPMRVLGESGIWEIFIPDIEEGALYKYEIKTKNGDLRIKTDPLAFYMEKRPKNASIIWDINKYEWQDGDWIEKRKKKNIYCLPLNIYEIHLGSWQRGKSNRFLNYREIAPRLVNHVKKYGFTHIELLPIMEHPHDASWGYQVSGYYAPTSRYGNPDDFRYFVDYCHQHDIGVILDWVPGHFPKDDYSLRLFDGTALYEHADPRLGEHPDWQTLVFNFGRNEVRNFLIANALFWLKEYHIDALRVDAVASMLYLDYSRKPGEWIPNKYGGNENLEAIAFLQELNKEVYSQCSGCFTIAEESTAWPGVSRPVYLGGLGFGFKWNMGWMHDTLFYFSKDPIYRKWHHNQMTFSMLYAYTENFILPLSHDEVVHGKGSLYQKMPGDKWQKLANLRVLFTYMYTHPGKKLVFMGNEIAQEREWDHLSSIDWHLLNDPDRKKFNKFFQDLCKLYLENPPLWKRDHSPNGFQWIDCHDSNHSVFSYIRRDENNYLICVLNLTPIPRFDYRIGVPDETTYLEIFNSDSEYYGGSNLGNLGMVKTDPIPAHGFPFSLNLILPPLAALILKPM</sequence>
<comment type="pathway">
    <text evidence="3 10">Glycan biosynthesis; glycogen biosynthesis.</text>
</comment>
<dbReference type="SMART" id="SM00642">
    <property type="entry name" value="Aamy"/>
    <property type="match status" value="1"/>
</dbReference>
<dbReference type="InterPro" id="IPR054169">
    <property type="entry name" value="GlgB_N"/>
</dbReference>
<proteinExistence type="inferred from homology"/>
<dbReference type="InterPro" id="IPR006047">
    <property type="entry name" value="GH13_cat_dom"/>
</dbReference>
<dbReference type="Gene3D" id="3.20.20.80">
    <property type="entry name" value="Glycosidases"/>
    <property type="match status" value="1"/>
</dbReference>
<dbReference type="SUPFAM" id="SSF51011">
    <property type="entry name" value="Glycosyl hydrolase domain"/>
    <property type="match status" value="1"/>
</dbReference>
<dbReference type="Gene3D" id="2.60.40.10">
    <property type="entry name" value="Immunoglobulins"/>
    <property type="match status" value="2"/>
</dbReference>
<dbReference type="CDD" id="cd11322">
    <property type="entry name" value="AmyAc_Glg_BE"/>
    <property type="match status" value="1"/>
</dbReference>
<dbReference type="GO" id="GO:0005978">
    <property type="term" value="P:glycogen biosynthetic process"/>
    <property type="evidence" value="ECO:0007669"/>
    <property type="project" value="UniProtKB-UniRule"/>
</dbReference>
<evidence type="ECO:0000313" key="13">
    <source>
        <dbReference type="EMBL" id="HDD35423.1"/>
    </source>
</evidence>
<dbReference type="InterPro" id="IPR017853">
    <property type="entry name" value="GH"/>
</dbReference>
<keyword evidence="7 10" id="KW-0808">Transferase</keyword>
<keyword evidence="8 10" id="KW-0320">Glycogen biosynthesis</keyword>
<gene>
    <name evidence="10 13" type="primary">glgB</name>
    <name evidence="13" type="ORF">ENF30_01345</name>
</gene>
<dbReference type="FunFam" id="3.20.20.80:FF:000003">
    <property type="entry name" value="1,4-alpha-glucan branching enzyme GlgB"/>
    <property type="match status" value="1"/>
</dbReference>
<dbReference type="Proteomes" id="UP000885706">
    <property type="component" value="Unassembled WGS sequence"/>
</dbReference>
<dbReference type="UniPathway" id="UPA00164"/>
<evidence type="ECO:0000256" key="10">
    <source>
        <dbReference type="HAMAP-Rule" id="MF_00685"/>
    </source>
</evidence>
<name>A0A7V0NEN6_DESA2</name>
<dbReference type="InterPro" id="IPR037439">
    <property type="entry name" value="Branching_enzy"/>
</dbReference>
<dbReference type="FunFam" id="2.60.40.1180:FF:000002">
    <property type="entry name" value="1,4-alpha-glucan branching enzyme GlgB"/>
    <property type="match status" value="1"/>
</dbReference>
<evidence type="ECO:0000256" key="5">
    <source>
        <dbReference type="ARBA" id="ARBA00022600"/>
    </source>
</evidence>
<dbReference type="Pfam" id="PF02806">
    <property type="entry name" value="Alpha-amylase_C"/>
    <property type="match status" value="1"/>
</dbReference>
<dbReference type="EMBL" id="DQWQ01000061">
    <property type="protein sequence ID" value="HDD35423.1"/>
    <property type="molecule type" value="Genomic_DNA"/>
</dbReference>
<dbReference type="PANTHER" id="PTHR43651:SF3">
    <property type="entry name" value="1,4-ALPHA-GLUCAN-BRANCHING ENZYME"/>
    <property type="match status" value="1"/>
</dbReference>
<dbReference type="InterPro" id="IPR013780">
    <property type="entry name" value="Glyco_hydro_b"/>
</dbReference>